<keyword evidence="3 7" id="KW-0489">Methyltransferase</keyword>
<dbReference type="Gene3D" id="3.40.50.150">
    <property type="entry name" value="Vaccinia Virus protein VP39"/>
    <property type="match status" value="1"/>
</dbReference>
<dbReference type="PANTHER" id="PTHR11727:SF7">
    <property type="entry name" value="DIMETHYLADENOSINE TRANSFERASE-RELATED"/>
    <property type="match status" value="1"/>
</dbReference>
<evidence type="ECO:0000313" key="10">
    <source>
        <dbReference type="Proteomes" id="UP000701698"/>
    </source>
</evidence>
<dbReference type="SUPFAM" id="SSF53335">
    <property type="entry name" value="S-adenosyl-L-methionine-dependent methyltransferases"/>
    <property type="match status" value="1"/>
</dbReference>
<dbReference type="GO" id="GO:0052908">
    <property type="term" value="F:16S rRNA (adenine(1518)-N(6)/adenine(1519)-N(6))-dimethyltransferase activity"/>
    <property type="evidence" value="ECO:0007669"/>
    <property type="project" value="UniProtKB-EC"/>
</dbReference>
<keyword evidence="5 7" id="KW-0949">S-adenosyl-L-methionine</keyword>
<evidence type="ECO:0000256" key="7">
    <source>
        <dbReference type="PROSITE-ProRule" id="PRU01026"/>
    </source>
</evidence>
<dbReference type="AlphaFoldDB" id="A0A955LI38"/>
<proteinExistence type="inferred from homology"/>
<feature type="binding site" evidence="7">
    <location>
        <position position="27"/>
    </location>
    <ligand>
        <name>S-adenosyl-L-methionine</name>
        <dbReference type="ChEBI" id="CHEBI:59789"/>
    </ligand>
</feature>
<reference evidence="9" key="2">
    <citation type="journal article" date="2021" name="Microbiome">
        <title>Successional dynamics and alternative stable states in a saline activated sludge microbial community over 9 years.</title>
        <authorList>
            <person name="Wang Y."/>
            <person name="Ye J."/>
            <person name="Ju F."/>
            <person name="Liu L."/>
            <person name="Boyd J.A."/>
            <person name="Deng Y."/>
            <person name="Parks D.H."/>
            <person name="Jiang X."/>
            <person name="Yin X."/>
            <person name="Woodcroft B.J."/>
            <person name="Tyson G.W."/>
            <person name="Hugenholtz P."/>
            <person name="Polz M.F."/>
            <person name="Zhang T."/>
        </authorList>
    </citation>
    <scope>NUCLEOTIDE SEQUENCE</scope>
    <source>
        <strain evidence="9">HKST-UBA01</strain>
    </source>
</reference>
<evidence type="ECO:0000313" key="9">
    <source>
        <dbReference type="EMBL" id="MCA9390216.1"/>
    </source>
</evidence>
<dbReference type="GO" id="GO:0003723">
    <property type="term" value="F:RNA binding"/>
    <property type="evidence" value="ECO:0007669"/>
    <property type="project" value="UniProtKB-UniRule"/>
</dbReference>
<dbReference type="PANTHER" id="PTHR11727">
    <property type="entry name" value="DIMETHYLADENOSINE TRANSFERASE"/>
    <property type="match status" value="1"/>
</dbReference>
<evidence type="ECO:0000256" key="6">
    <source>
        <dbReference type="ARBA" id="ARBA00022884"/>
    </source>
</evidence>
<keyword evidence="6 7" id="KW-0694">RNA-binding</keyword>
<dbReference type="EC" id="2.1.1.182" evidence="9"/>
<dbReference type="InterPro" id="IPR020598">
    <property type="entry name" value="rRNA_Ade_methylase_Trfase_N"/>
</dbReference>
<sequence>MLNSTSKNIKTILARYHVSPKQSLGQHFLVNESVIKELVQTPNIQEEDLVLEIGTGFGAVTVPLAHQSKHVFTVEIEPHFLESFRREYPQFLDRVTLIPHNVLTLNIAEFFGKTSFDAVRYHVVGAVPYNITSPIIHKFLTDHPQPDTITLLIQKEVAEKVATHPPHGTYLSNFVSLMGTATIAKNNISPGAFFPTPRVQSAILTIDIHPKYPEIDPNVFSEYLHQGFKHPRKMLRQVLDESTLVGNDINPEARPQELSLSEWVKLFKHDVGIST</sequence>
<keyword evidence="4 7" id="KW-0808">Transferase</keyword>
<organism evidence="9 10">
    <name type="scientific">candidate division WWE3 bacterium</name>
    <dbReference type="NCBI Taxonomy" id="2053526"/>
    <lineage>
        <taxon>Bacteria</taxon>
        <taxon>Katanobacteria</taxon>
    </lineage>
</organism>
<dbReference type="EMBL" id="JAGQKX010000047">
    <property type="protein sequence ID" value="MCA9390216.1"/>
    <property type="molecule type" value="Genomic_DNA"/>
</dbReference>
<name>A0A955LI38_UNCKA</name>
<evidence type="ECO:0000256" key="4">
    <source>
        <dbReference type="ARBA" id="ARBA00022679"/>
    </source>
</evidence>
<evidence type="ECO:0000256" key="3">
    <source>
        <dbReference type="ARBA" id="ARBA00022603"/>
    </source>
</evidence>
<feature type="domain" description="Ribosomal RNA adenine methylase transferase N-terminal" evidence="8">
    <location>
        <begin position="34"/>
        <end position="210"/>
    </location>
</feature>
<dbReference type="Pfam" id="PF00398">
    <property type="entry name" value="RrnaAD"/>
    <property type="match status" value="1"/>
</dbReference>
<feature type="binding site" evidence="7">
    <location>
        <position position="54"/>
    </location>
    <ligand>
        <name>S-adenosyl-L-methionine</name>
        <dbReference type="ChEBI" id="CHEBI:59789"/>
    </ligand>
</feature>
<accession>A0A955LI38</accession>
<dbReference type="InterPro" id="IPR001737">
    <property type="entry name" value="KsgA/Erm"/>
</dbReference>
<evidence type="ECO:0000256" key="5">
    <source>
        <dbReference type="ARBA" id="ARBA00022691"/>
    </source>
</evidence>
<feature type="binding site" evidence="7">
    <location>
        <position position="75"/>
    </location>
    <ligand>
        <name>S-adenosyl-L-methionine</name>
        <dbReference type="ChEBI" id="CHEBI:59789"/>
    </ligand>
</feature>
<feature type="binding site" evidence="7">
    <location>
        <position position="126"/>
    </location>
    <ligand>
        <name>S-adenosyl-L-methionine</name>
        <dbReference type="ChEBI" id="CHEBI:59789"/>
    </ligand>
</feature>
<protein>
    <submittedName>
        <fullName evidence="9">Ribosomal RNA small subunit methyltransferase A</fullName>
        <ecNumber evidence="9">2.1.1.182</ecNumber>
    </submittedName>
</protein>
<dbReference type="PROSITE" id="PS51689">
    <property type="entry name" value="SAM_RNA_A_N6_MT"/>
    <property type="match status" value="1"/>
</dbReference>
<dbReference type="SMART" id="SM00650">
    <property type="entry name" value="rADc"/>
    <property type="match status" value="1"/>
</dbReference>
<comment type="similarity">
    <text evidence="7">Belongs to the class I-like SAM-binding methyltransferase superfamily. rRNA adenine N(6)-methyltransferase family.</text>
</comment>
<dbReference type="Gene3D" id="1.10.8.100">
    <property type="entry name" value="Ribosomal RNA adenine dimethylase-like, domain 2"/>
    <property type="match status" value="1"/>
</dbReference>
<dbReference type="InterPro" id="IPR011530">
    <property type="entry name" value="rRNA_adenine_dimethylase"/>
</dbReference>
<reference evidence="9" key="1">
    <citation type="submission" date="2020-04" db="EMBL/GenBank/DDBJ databases">
        <authorList>
            <person name="Zhang T."/>
        </authorList>
    </citation>
    <scope>NUCLEOTIDE SEQUENCE</scope>
    <source>
        <strain evidence="9">HKST-UBA01</strain>
    </source>
</reference>
<keyword evidence="2" id="KW-0698">rRNA processing</keyword>
<feature type="binding site" evidence="7">
    <location>
        <position position="29"/>
    </location>
    <ligand>
        <name>S-adenosyl-L-methionine</name>
        <dbReference type="ChEBI" id="CHEBI:59789"/>
    </ligand>
</feature>
<evidence type="ECO:0000256" key="1">
    <source>
        <dbReference type="ARBA" id="ARBA00022490"/>
    </source>
</evidence>
<dbReference type="NCBIfam" id="TIGR00755">
    <property type="entry name" value="ksgA"/>
    <property type="match status" value="1"/>
</dbReference>
<evidence type="ECO:0000259" key="8">
    <source>
        <dbReference type="SMART" id="SM00650"/>
    </source>
</evidence>
<dbReference type="InterPro" id="IPR023165">
    <property type="entry name" value="rRNA_Ade_diMease-like_C"/>
</dbReference>
<comment type="caution">
    <text evidence="9">The sequence shown here is derived from an EMBL/GenBank/DDBJ whole genome shotgun (WGS) entry which is preliminary data.</text>
</comment>
<evidence type="ECO:0000256" key="2">
    <source>
        <dbReference type="ARBA" id="ARBA00022552"/>
    </source>
</evidence>
<dbReference type="GO" id="GO:0005829">
    <property type="term" value="C:cytosol"/>
    <property type="evidence" value="ECO:0007669"/>
    <property type="project" value="TreeGrafter"/>
</dbReference>
<dbReference type="CDD" id="cd02440">
    <property type="entry name" value="AdoMet_MTases"/>
    <property type="match status" value="1"/>
</dbReference>
<gene>
    <name evidence="9" type="primary">rsmA</name>
    <name evidence="9" type="ORF">KC571_02325</name>
</gene>
<comment type="caution">
    <text evidence="7">Lacks conserved residue(s) required for the propagation of feature annotation.</text>
</comment>
<dbReference type="Proteomes" id="UP000701698">
    <property type="component" value="Unassembled WGS sequence"/>
</dbReference>
<keyword evidence="1" id="KW-0963">Cytoplasm</keyword>
<dbReference type="InterPro" id="IPR029063">
    <property type="entry name" value="SAM-dependent_MTases_sf"/>
</dbReference>